<dbReference type="Gene3D" id="3.40.50.2300">
    <property type="match status" value="2"/>
</dbReference>
<feature type="domain" description="HTH gntR-type" evidence="4">
    <location>
        <begin position="7"/>
        <end position="75"/>
    </location>
</feature>
<evidence type="ECO:0000259" key="4">
    <source>
        <dbReference type="PROSITE" id="PS50949"/>
    </source>
</evidence>
<reference evidence="5" key="1">
    <citation type="submission" date="2020-12" db="EMBL/GenBank/DDBJ databases">
        <title>M. sibirica DSM 26468T genome.</title>
        <authorList>
            <person name="Thieme N."/>
            <person name="Rettenmaier R."/>
            <person name="Zverlov V."/>
            <person name="Liebl W."/>
        </authorList>
    </citation>
    <scope>NUCLEOTIDE SEQUENCE</scope>
    <source>
        <strain evidence="5">DSM 26468</strain>
    </source>
</reference>
<dbReference type="Proteomes" id="UP000623269">
    <property type="component" value="Unassembled WGS sequence"/>
</dbReference>
<dbReference type="CDD" id="cd01541">
    <property type="entry name" value="PBP1_AraR"/>
    <property type="match status" value="1"/>
</dbReference>
<dbReference type="PANTHER" id="PTHR30146">
    <property type="entry name" value="LACI-RELATED TRANSCRIPTIONAL REPRESSOR"/>
    <property type="match status" value="1"/>
</dbReference>
<proteinExistence type="predicted"/>
<dbReference type="InterPro" id="IPR046335">
    <property type="entry name" value="LacI/GalR-like_sensor"/>
</dbReference>
<dbReference type="AlphaFoldDB" id="A0A8J7HBC4"/>
<evidence type="ECO:0000256" key="1">
    <source>
        <dbReference type="ARBA" id="ARBA00023015"/>
    </source>
</evidence>
<dbReference type="InterPro" id="IPR036388">
    <property type="entry name" value="WH-like_DNA-bd_sf"/>
</dbReference>
<dbReference type="Pfam" id="PF00392">
    <property type="entry name" value="GntR"/>
    <property type="match status" value="1"/>
</dbReference>
<dbReference type="PANTHER" id="PTHR30146:SF150">
    <property type="entry name" value="ARABINOSE METABOLISM TRANSCRIPTIONAL REPRESSOR"/>
    <property type="match status" value="1"/>
</dbReference>
<dbReference type="EMBL" id="JAEAGR010000007">
    <property type="protein sequence ID" value="MBH1940931.1"/>
    <property type="molecule type" value="Genomic_DNA"/>
</dbReference>
<dbReference type="SMART" id="SM00345">
    <property type="entry name" value="HTH_GNTR"/>
    <property type="match status" value="1"/>
</dbReference>
<dbReference type="InterPro" id="IPR033532">
    <property type="entry name" value="AraR_ligand_bind_dom"/>
</dbReference>
<evidence type="ECO:0000256" key="3">
    <source>
        <dbReference type="ARBA" id="ARBA00023163"/>
    </source>
</evidence>
<dbReference type="InterPro" id="IPR000524">
    <property type="entry name" value="Tscrpt_reg_HTH_GntR"/>
</dbReference>
<evidence type="ECO:0000256" key="2">
    <source>
        <dbReference type="ARBA" id="ARBA00023125"/>
    </source>
</evidence>
<keyword evidence="6" id="KW-1185">Reference proteome</keyword>
<evidence type="ECO:0000313" key="6">
    <source>
        <dbReference type="Proteomes" id="UP000623269"/>
    </source>
</evidence>
<dbReference type="CDD" id="cd07377">
    <property type="entry name" value="WHTH_GntR"/>
    <property type="match status" value="1"/>
</dbReference>
<dbReference type="GO" id="GO:0000976">
    <property type="term" value="F:transcription cis-regulatory region binding"/>
    <property type="evidence" value="ECO:0007669"/>
    <property type="project" value="TreeGrafter"/>
</dbReference>
<keyword evidence="3" id="KW-0804">Transcription</keyword>
<dbReference type="GO" id="GO:0003700">
    <property type="term" value="F:DNA-binding transcription factor activity"/>
    <property type="evidence" value="ECO:0007669"/>
    <property type="project" value="InterPro"/>
</dbReference>
<evidence type="ECO:0000313" key="5">
    <source>
        <dbReference type="EMBL" id="MBH1940931.1"/>
    </source>
</evidence>
<dbReference type="SUPFAM" id="SSF53822">
    <property type="entry name" value="Periplasmic binding protein-like I"/>
    <property type="match status" value="1"/>
</dbReference>
<dbReference type="Pfam" id="PF13377">
    <property type="entry name" value="Peripla_BP_3"/>
    <property type="match status" value="1"/>
</dbReference>
<dbReference type="InterPro" id="IPR028082">
    <property type="entry name" value="Peripla_BP_I"/>
</dbReference>
<dbReference type="Gene3D" id="1.10.10.10">
    <property type="entry name" value="Winged helix-like DNA-binding domain superfamily/Winged helix DNA-binding domain"/>
    <property type="match status" value="1"/>
</dbReference>
<dbReference type="SUPFAM" id="SSF46785">
    <property type="entry name" value="Winged helix' DNA-binding domain"/>
    <property type="match status" value="1"/>
</dbReference>
<keyword evidence="2" id="KW-0238">DNA-binding</keyword>
<sequence>MSSNNTQLKYSKIIEEIKNDILSGKIKVGDKITSENKLCEQHKVSRHTVRKAISDLVNKGYLTSIHGKGTYYTKNIHSEAPSHNIGVITTYISDYIFPHVIKGIDHVLSKNGYSIILKNTGNSQRMEEKCLEDMLNKNIDGIIIEPSKSDVLNRNIYLYEKLDEYNIPYVFIHGLYQHFSDKPYVLLDEIQGSYNATKHLLDIGKKNLIGIFKIDDYQGKERHKGYTKALREAGIPYDPDRIIMFHTEDRKTKPSLMIREFINNKTPIDGILCYNDQIAHSVYQELISLGINVPEQIAIVGYDNSFIAENNRVPLTSVNHPKEELGKMAAKLLLDIIHAKADKDQLQKIIAPELILRESTKL</sequence>
<dbReference type="PRINTS" id="PR00035">
    <property type="entry name" value="HTHGNTR"/>
</dbReference>
<keyword evidence="1" id="KW-0805">Transcription regulation</keyword>
<comment type="caution">
    <text evidence="5">The sequence shown here is derived from an EMBL/GenBank/DDBJ whole genome shotgun (WGS) entry which is preliminary data.</text>
</comment>
<accession>A0A8J7HBC4</accession>
<dbReference type="PROSITE" id="PS50949">
    <property type="entry name" value="HTH_GNTR"/>
    <property type="match status" value="1"/>
</dbReference>
<name>A0A8J7HBC4_9FIRM</name>
<protein>
    <submittedName>
        <fullName evidence="5">GntR family transcriptional regulator</fullName>
    </submittedName>
</protein>
<dbReference type="RefSeq" id="WP_197661155.1">
    <property type="nucleotide sequence ID" value="NZ_JAEAGR010000007.1"/>
</dbReference>
<gene>
    <name evidence="5" type="ORF">I5677_08515</name>
</gene>
<dbReference type="InterPro" id="IPR036390">
    <property type="entry name" value="WH_DNA-bd_sf"/>
</dbReference>
<organism evidence="5 6">
    <name type="scientific">Mobilitalea sibirica</name>
    <dbReference type="NCBI Taxonomy" id="1462919"/>
    <lineage>
        <taxon>Bacteria</taxon>
        <taxon>Bacillati</taxon>
        <taxon>Bacillota</taxon>
        <taxon>Clostridia</taxon>
        <taxon>Lachnospirales</taxon>
        <taxon>Lachnospiraceae</taxon>
        <taxon>Mobilitalea</taxon>
    </lineage>
</organism>